<dbReference type="WBParaSite" id="nRc.2.0.1.t05860-RA">
    <property type="protein sequence ID" value="nRc.2.0.1.t05860-RA"/>
    <property type="gene ID" value="nRc.2.0.1.g05860"/>
</dbReference>
<accession>A0A915HVP0</accession>
<dbReference type="Proteomes" id="UP000887565">
    <property type="component" value="Unplaced"/>
</dbReference>
<feature type="region of interest" description="Disordered" evidence="1">
    <location>
        <begin position="1"/>
        <end position="25"/>
    </location>
</feature>
<proteinExistence type="predicted"/>
<sequence length="99" mass="10957">RPLAKKLGESTTTGPKTSPDCPRLQGLANTKKYAQVDDHTHDKEKMQPNKKFNSMKQGYSRCLNPFATAPGELLPPAELAFDRGLSDRSTFGLRIKLTP</sequence>
<evidence type="ECO:0000313" key="2">
    <source>
        <dbReference type="Proteomes" id="UP000887565"/>
    </source>
</evidence>
<evidence type="ECO:0000313" key="3">
    <source>
        <dbReference type="WBParaSite" id="nRc.2.0.1.t05860-RA"/>
    </source>
</evidence>
<evidence type="ECO:0000256" key="1">
    <source>
        <dbReference type="SAM" id="MobiDB-lite"/>
    </source>
</evidence>
<keyword evidence="2" id="KW-1185">Reference proteome</keyword>
<dbReference type="AlphaFoldDB" id="A0A915HVP0"/>
<name>A0A915HVP0_ROMCU</name>
<reference evidence="3" key="1">
    <citation type="submission" date="2022-11" db="UniProtKB">
        <authorList>
            <consortium name="WormBaseParasite"/>
        </authorList>
    </citation>
    <scope>IDENTIFICATION</scope>
</reference>
<organism evidence="2 3">
    <name type="scientific">Romanomermis culicivorax</name>
    <name type="common">Nematode worm</name>
    <dbReference type="NCBI Taxonomy" id="13658"/>
    <lineage>
        <taxon>Eukaryota</taxon>
        <taxon>Metazoa</taxon>
        <taxon>Ecdysozoa</taxon>
        <taxon>Nematoda</taxon>
        <taxon>Enoplea</taxon>
        <taxon>Dorylaimia</taxon>
        <taxon>Mermithida</taxon>
        <taxon>Mermithoidea</taxon>
        <taxon>Mermithidae</taxon>
        <taxon>Romanomermis</taxon>
    </lineage>
</organism>
<protein>
    <submittedName>
        <fullName evidence="3">Uncharacterized protein</fullName>
    </submittedName>
</protein>